<feature type="region of interest" description="Disordered" evidence="1">
    <location>
        <begin position="1"/>
        <end position="35"/>
    </location>
</feature>
<organism evidence="2 3">
    <name type="scientific">Paraburkholderia phenazinium</name>
    <dbReference type="NCBI Taxonomy" id="60549"/>
    <lineage>
        <taxon>Bacteria</taxon>
        <taxon>Pseudomonadati</taxon>
        <taxon>Pseudomonadota</taxon>
        <taxon>Betaproteobacteria</taxon>
        <taxon>Burkholderiales</taxon>
        <taxon>Burkholderiaceae</taxon>
        <taxon>Paraburkholderia</taxon>
    </lineage>
</organism>
<sequence>MHASNPQPITTSTTADGSFRTSQAHPTGTCATPEPFHNARYASAVIDGMPEQFDGIEIQGVREFIDPIDPDRSCCELDNQNPAFFSVYLHHREGGVACVADLESHELAVAYAELLAGRYDWTINDYCIAH</sequence>
<protein>
    <submittedName>
        <fullName evidence="2">Uncharacterized protein</fullName>
    </submittedName>
</protein>
<evidence type="ECO:0000313" key="2">
    <source>
        <dbReference type="EMBL" id="SDG92081.1"/>
    </source>
</evidence>
<gene>
    <name evidence="2" type="ORF">SAMN05216466_10658</name>
</gene>
<proteinExistence type="predicted"/>
<dbReference type="Proteomes" id="UP000199706">
    <property type="component" value="Unassembled WGS sequence"/>
</dbReference>
<dbReference type="RefSeq" id="WP_090685349.1">
    <property type="nucleotide sequence ID" value="NZ_FNCJ01000006.1"/>
</dbReference>
<dbReference type="OrthoDB" id="8686847at2"/>
<name>A0A1G7Y6K3_9BURK</name>
<accession>A0A1G7Y6K3</accession>
<dbReference type="EMBL" id="FNCJ01000006">
    <property type="protein sequence ID" value="SDG92081.1"/>
    <property type="molecule type" value="Genomic_DNA"/>
</dbReference>
<feature type="compositionally biased region" description="Polar residues" evidence="1">
    <location>
        <begin position="1"/>
        <end position="30"/>
    </location>
</feature>
<reference evidence="2 3" key="1">
    <citation type="submission" date="2016-10" db="EMBL/GenBank/DDBJ databases">
        <authorList>
            <person name="de Groot N.N."/>
        </authorList>
    </citation>
    <scope>NUCLEOTIDE SEQUENCE [LARGE SCALE GENOMIC DNA]</scope>
    <source>
        <strain evidence="2 3">LMG 2247</strain>
    </source>
</reference>
<evidence type="ECO:0000256" key="1">
    <source>
        <dbReference type="SAM" id="MobiDB-lite"/>
    </source>
</evidence>
<dbReference type="AlphaFoldDB" id="A0A1G7Y6K3"/>
<evidence type="ECO:0000313" key="3">
    <source>
        <dbReference type="Proteomes" id="UP000199706"/>
    </source>
</evidence>